<proteinExistence type="predicted"/>
<name>A0A6B0UKX6_IXORI</name>
<evidence type="ECO:0000313" key="1">
    <source>
        <dbReference type="EMBL" id="MXU90326.1"/>
    </source>
</evidence>
<accession>A0A6B0UKX6</accession>
<protein>
    <submittedName>
        <fullName evidence="1">Putative secreted protein</fullName>
    </submittedName>
</protein>
<dbReference type="EMBL" id="GIFC01008243">
    <property type="protein sequence ID" value="MXU90326.1"/>
    <property type="molecule type" value="Transcribed_RNA"/>
</dbReference>
<sequence length="114" mass="12371">MAWLAGVLRSRMRLSRRVSWFTLMFSPSGSSSFSGLAASSTWSGRRGSAALTTNNCSMCSSTSCCVQPSTFCGEDRTMPYTSSKDSFVTKAQNLTIALLTFSDTATRHCTVYCC</sequence>
<reference evidence="1" key="1">
    <citation type="submission" date="2019-12" db="EMBL/GenBank/DDBJ databases">
        <title>An insight into the sialome of adult female Ixodes ricinus ticks feeding for 6 days.</title>
        <authorList>
            <person name="Perner J."/>
            <person name="Ribeiro J.M.C."/>
        </authorList>
    </citation>
    <scope>NUCLEOTIDE SEQUENCE</scope>
    <source>
        <strain evidence="1">Semi-engorged</strain>
        <tissue evidence="1">Salivary glands</tissue>
    </source>
</reference>
<dbReference type="AlphaFoldDB" id="A0A6B0UKX6"/>
<organism evidence="1">
    <name type="scientific">Ixodes ricinus</name>
    <name type="common">Common tick</name>
    <name type="synonym">Acarus ricinus</name>
    <dbReference type="NCBI Taxonomy" id="34613"/>
    <lineage>
        <taxon>Eukaryota</taxon>
        <taxon>Metazoa</taxon>
        <taxon>Ecdysozoa</taxon>
        <taxon>Arthropoda</taxon>
        <taxon>Chelicerata</taxon>
        <taxon>Arachnida</taxon>
        <taxon>Acari</taxon>
        <taxon>Parasitiformes</taxon>
        <taxon>Ixodida</taxon>
        <taxon>Ixodoidea</taxon>
        <taxon>Ixodidae</taxon>
        <taxon>Ixodinae</taxon>
        <taxon>Ixodes</taxon>
    </lineage>
</organism>